<comment type="caution">
    <text evidence="4">The sequence shown here is derived from an EMBL/GenBank/DDBJ whole genome shotgun (WGS) entry which is preliminary data.</text>
</comment>
<keyword evidence="2" id="KW-0812">Transmembrane</keyword>
<dbReference type="PANTHER" id="PTHR37159:SF1">
    <property type="entry name" value="GH11867P"/>
    <property type="match status" value="1"/>
</dbReference>
<sequence>MKTVCDRTKRRRRPDRGIFVPSCHRRTHRNIYFTMPSSTKTDDAVAKEKFKTIIEEGCNVPVDTTRPKDVPEWFDAVLFARGQKYFYSNFYAMFASNLIGLILVLTVPTILDVLVFTNKSSDPYTAFKRYLDTIRHMLRWYRYDVTNAKSKSQISVAIVHGLHCAANRVSNKSGLGLRVTQKDMALTQFGFMGLLLLRKKELAIVGTEEDERAILHFWRTIGYMLGIQDKYNLCCGSLEEVRGTCALILRDVYAPGLLNPPPRFEHMVEALLSGMKPISPMLDTEAFMAFTHELCGVPVRRPLVTRYSRWMYNVQVYTHAVLLTRAWLAAVFRPLLNYNMRFSVWLNVKFPVGAALQFGTKVFHRVRDEAPPHSLKQPATKGRAAMMQSAS</sequence>
<protein>
    <recommendedName>
        <fullName evidence="3">ER-bound oxygenase mpaB/mpaB'/Rubber oxygenase catalytic domain-containing protein</fullName>
    </recommendedName>
</protein>
<evidence type="ECO:0000256" key="2">
    <source>
        <dbReference type="SAM" id="Phobius"/>
    </source>
</evidence>
<feature type="transmembrane region" description="Helical" evidence="2">
    <location>
        <begin position="90"/>
        <end position="111"/>
    </location>
</feature>
<keyword evidence="5" id="KW-1185">Reference proteome</keyword>
<dbReference type="InterPro" id="IPR018713">
    <property type="entry name" value="MPAB/Lcp_cat_dom"/>
</dbReference>
<keyword evidence="2" id="KW-1133">Transmembrane helix</keyword>
<feature type="region of interest" description="Disordered" evidence="1">
    <location>
        <begin position="372"/>
        <end position="391"/>
    </location>
</feature>
<proteinExistence type="predicted"/>
<name>A0AAV0WLU9_9HEMI</name>
<keyword evidence="2" id="KW-0472">Membrane</keyword>
<evidence type="ECO:0000256" key="1">
    <source>
        <dbReference type="SAM" id="MobiDB-lite"/>
    </source>
</evidence>
<dbReference type="AlphaFoldDB" id="A0AAV0WLU9"/>
<evidence type="ECO:0000259" key="3">
    <source>
        <dbReference type="Pfam" id="PF09995"/>
    </source>
</evidence>
<accession>A0AAV0WLU9</accession>
<gene>
    <name evidence="4" type="ORF">MEUPH1_LOCUS12651</name>
</gene>
<evidence type="ECO:0000313" key="5">
    <source>
        <dbReference type="Proteomes" id="UP001160148"/>
    </source>
</evidence>
<feature type="domain" description="ER-bound oxygenase mpaB/mpaB'/Rubber oxygenase catalytic" evidence="3">
    <location>
        <begin position="89"/>
        <end position="246"/>
    </location>
</feature>
<dbReference type="Proteomes" id="UP001160148">
    <property type="component" value="Unassembled WGS sequence"/>
</dbReference>
<evidence type="ECO:0000313" key="4">
    <source>
        <dbReference type="EMBL" id="CAI6356974.1"/>
    </source>
</evidence>
<dbReference type="Pfam" id="PF09995">
    <property type="entry name" value="MPAB_Lcp_cat"/>
    <property type="match status" value="1"/>
</dbReference>
<dbReference type="EMBL" id="CARXXK010000002">
    <property type="protein sequence ID" value="CAI6356974.1"/>
    <property type="molecule type" value="Genomic_DNA"/>
</dbReference>
<organism evidence="4 5">
    <name type="scientific">Macrosiphum euphorbiae</name>
    <name type="common">potato aphid</name>
    <dbReference type="NCBI Taxonomy" id="13131"/>
    <lineage>
        <taxon>Eukaryota</taxon>
        <taxon>Metazoa</taxon>
        <taxon>Ecdysozoa</taxon>
        <taxon>Arthropoda</taxon>
        <taxon>Hexapoda</taxon>
        <taxon>Insecta</taxon>
        <taxon>Pterygota</taxon>
        <taxon>Neoptera</taxon>
        <taxon>Paraneoptera</taxon>
        <taxon>Hemiptera</taxon>
        <taxon>Sternorrhyncha</taxon>
        <taxon>Aphidomorpha</taxon>
        <taxon>Aphidoidea</taxon>
        <taxon>Aphididae</taxon>
        <taxon>Macrosiphini</taxon>
        <taxon>Macrosiphum</taxon>
    </lineage>
</organism>
<reference evidence="4 5" key="1">
    <citation type="submission" date="2023-01" db="EMBL/GenBank/DDBJ databases">
        <authorList>
            <person name="Whitehead M."/>
        </authorList>
    </citation>
    <scope>NUCLEOTIDE SEQUENCE [LARGE SCALE GENOMIC DNA]</scope>
</reference>
<dbReference type="PANTHER" id="PTHR37159">
    <property type="entry name" value="GH11867P"/>
    <property type="match status" value="1"/>
</dbReference>
<dbReference type="GO" id="GO:0016491">
    <property type="term" value="F:oxidoreductase activity"/>
    <property type="evidence" value="ECO:0007669"/>
    <property type="project" value="InterPro"/>
</dbReference>